<accession>A0A4V3SHH4</accession>
<feature type="compositionally biased region" description="Basic and acidic residues" evidence="1">
    <location>
        <begin position="258"/>
        <end position="270"/>
    </location>
</feature>
<dbReference type="InParanoid" id="A0A4V3SHH4"/>
<dbReference type="PANTHER" id="PTHR36223">
    <property type="entry name" value="BETA-LACTAMASE-TYPE TRANSPEPTIDASE FOLD DOMAIN CONTAINING PROTEIN"/>
    <property type="match status" value="1"/>
</dbReference>
<gene>
    <name evidence="3" type="ORF">EX30DRAFT_345048</name>
</gene>
<organism evidence="3 4">
    <name type="scientific">Ascodesmis nigricans</name>
    <dbReference type="NCBI Taxonomy" id="341454"/>
    <lineage>
        <taxon>Eukaryota</taxon>
        <taxon>Fungi</taxon>
        <taxon>Dikarya</taxon>
        <taxon>Ascomycota</taxon>
        <taxon>Pezizomycotina</taxon>
        <taxon>Pezizomycetes</taxon>
        <taxon>Pezizales</taxon>
        <taxon>Ascodesmidaceae</taxon>
        <taxon>Ascodesmis</taxon>
    </lineage>
</organism>
<dbReference type="AlphaFoldDB" id="A0A4V3SHH4"/>
<dbReference type="InterPro" id="IPR057678">
    <property type="entry name" value="DUF7918"/>
</dbReference>
<name>A0A4V3SHH4_9PEZI</name>
<evidence type="ECO:0000313" key="4">
    <source>
        <dbReference type="Proteomes" id="UP000298138"/>
    </source>
</evidence>
<dbReference type="Proteomes" id="UP000298138">
    <property type="component" value="Unassembled WGS sequence"/>
</dbReference>
<dbReference type="Pfam" id="PF25534">
    <property type="entry name" value="DUF7918"/>
    <property type="match status" value="1"/>
</dbReference>
<protein>
    <recommendedName>
        <fullName evidence="2">DUF7918 domain-containing protein</fullName>
    </recommendedName>
</protein>
<reference evidence="3 4" key="1">
    <citation type="submission" date="2019-04" db="EMBL/GenBank/DDBJ databases">
        <title>Comparative genomics and transcriptomics to analyze fruiting body development in filamentous ascomycetes.</title>
        <authorList>
            <consortium name="DOE Joint Genome Institute"/>
            <person name="Lutkenhaus R."/>
            <person name="Traeger S."/>
            <person name="Breuer J."/>
            <person name="Kuo A."/>
            <person name="Lipzen A."/>
            <person name="Pangilinan J."/>
            <person name="Dilworth D."/>
            <person name="Sandor L."/>
            <person name="Poggeler S."/>
            <person name="Barry K."/>
            <person name="Grigoriev I.V."/>
            <person name="Nowrousian M."/>
        </authorList>
    </citation>
    <scope>NUCLEOTIDE SEQUENCE [LARGE SCALE GENOMIC DNA]</scope>
    <source>
        <strain evidence="3 4">CBS 389.68</strain>
    </source>
</reference>
<evidence type="ECO:0000313" key="3">
    <source>
        <dbReference type="EMBL" id="TGZ76224.1"/>
    </source>
</evidence>
<proteinExistence type="predicted"/>
<feature type="domain" description="DUF7918" evidence="2">
    <location>
        <begin position="6"/>
        <end position="223"/>
    </location>
</feature>
<dbReference type="PANTHER" id="PTHR36223:SF1">
    <property type="entry name" value="TRANSCRIPTION ELONGATION FACTOR EAF N-TERMINAL DOMAIN-CONTAINING PROTEIN"/>
    <property type="match status" value="1"/>
</dbReference>
<sequence>MPSLNGISCGIYTHDGRLDEYAQSEIRGGLCCYVPARSGQQFWLTYRIEKPIRAKAMSIEFWVDGNRIDTQFPLASPSADPPSVGPIASTINSQYSKDERGTPHRRDIFFMLEEERVKQWPYWLLKGSAQNSDKMGTIECKVYRAEKTGVWEGTVSPEAIPATSAKKSMRSKGVSHRARLGAPMLAAKTTRYTFRNLDDENTPFAYFKFYYRSYKFLQINHIIYAHSDLARPVSPSDAYRMPAAAEVPKSLSRKLSRRRSESGLKKERSHSVPALSVDLGTPFPFISDEKKRADTPIATSNILRKTSQSVLDLHASISHLEAEFANFRMGMDNSDMLQSCYEKLGRLKRAAEKIRYKDDYGRRYSLPIAENPREEESAMESEASSPTTGPVPLTLPSITVKLDKGKGRATE</sequence>
<evidence type="ECO:0000256" key="1">
    <source>
        <dbReference type="SAM" id="MobiDB-lite"/>
    </source>
</evidence>
<feature type="compositionally biased region" description="Basic and acidic residues" evidence="1">
    <location>
        <begin position="401"/>
        <end position="411"/>
    </location>
</feature>
<dbReference type="STRING" id="341454.A0A4V3SHH4"/>
<keyword evidence="4" id="KW-1185">Reference proteome</keyword>
<dbReference type="EMBL" id="ML220194">
    <property type="protein sequence ID" value="TGZ76224.1"/>
    <property type="molecule type" value="Genomic_DNA"/>
</dbReference>
<dbReference type="OrthoDB" id="3364132at2759"/>
<evidence type="ECO:0000259" key="2">
    <source>
        <dbReference type="Pfam" id="PF25534"/>
    </source>
</evidence>
<feature type="region of interest" description="Disordered" evidence="1">
    <location>
        <begin position="366"/>
        <end position="411"/>
    </location>
</feature>
<feature type="region of interest" description="Disordered" evidence="1">
    <location>
        <begin position="250"/>
        <end position="271"/>
    </location>
</feature>